<dbReference type="Pfam" id="PF00126">
    <property type="entry name" value="HTH_1"/>
    <property type="match status" value="1"/>
</dbReference>
<evidence type="ECO:0000256" key="1">
    <source>
        <dbReference type="ARBA" id="ARBA00009437"/>
    </source>
</evidence>
<organism evidence="6 7">
    <name type="scientific">Paracoccus haeundaensis</name>
    <dbReference type="NCBI Taxonomy" id="225362"/>
    <lineage>
        <taxon>Bacteria</taxon>
        <taxon>Pseudomonadati</taxon>
        <taxon>Pseudomonadota</taxon>
        <taxon>Alphaproteobacteria</taxon>
        <taxon>Rhodobacterales</taxon>
        <taxon>Paracoccaceae</taxon>
        <taxon>Paracoccus</taxon>
    </lineage>
</organism>
<dbReference type="GO" id="GO:0003700">
    <property type="term" value="F:DNA-binding transcription factor activity"/>
    <property type="evidence" value="ECO:0007669"/>
    <property type="project" value="InterPro"/>
</dbReference>
<evidence type="ECO:0000259" key="5">
    <source>
        <dbReference type="PROSITE" id="PS50931"/>
    </source>
</evidence>
<dbReference type="Pfam" id="PF03466">
    <property type="entry name" value="LysR_substrate"/>
    <property type="match status" value="1"/>
</dbReference>
<dbReference type="InterPro" id="IPR036390">
    <property type="entry name" value="WH_DNA-bd_sf"/>
</dbReference>
<accession>A0A5C4R9P4</accession>
<evidence type="ECO:0000256" key="3">
    <source>
        <dbReference type="ARBA" id="ARBA00023125"/>
    </source>
</evidence>
<keyword evidence="2" id="KW-0805">Transcription regulation</keyword>
<dbReference type="CDD" id="cd08422">
    <property type="entry name" value="PBP2_CrgA_like"/>
    <property type="match status" value="1"/>
</dbReference>
<dbReference type="InterPro" id="IPR005119">
    <property type="entry name" value="LysR_subst-bd"/>
</dbReference>
<dbReference type="Gene3D" id="1.10.10.10">
    <property type="entry name" value="Winged helix-like DNA-binding domain superfamily/Winged helix DNA-binding domain"/>
    <property type="match status" value="1"/>
</dbReference>
<dbReference type="InterPro" id="IPR036388">
    <property type="entry name" value="WH-like_DNA-bd_sf"/>
</dbReference>
<evidence type="ECO:0000256" key="2">
    <source>
        <dbReference type="ARBA" id="ARBA00023015"/>
    </source>
</evidence>
<dbReference type="PANTHER" id="PTHR30537:SF5">
    <property type="entry name" value="HTH-TYPE TRANSCRIPTIONAL ACTIVATOR TTDR-RELATED"/>
    <property type="match status" value="1"/>
</dbReference>
<evidence type="ECO:0000313" key="6">
    <source>
        <dbReference type="EMBL" id="TNH40371.1"/>
    </source>
</evidence>
<dbReference type="PROSITE" id="PS50931">
    <property type="entry name" value="HTH_LYSR"/>
    <property type="match status" value="1"/>
</dbReference>
<reference evidence="6 7" key="1">
    <citation type="submission" date="2019-06" db="EMBL/GenBank/DDBJ databases">
        <authorList>
            <person name="Li J."/>
        </authorList>
    </citation>
    <scope>NUCLEOTIDE SEQUENCE [LARGE SCALE GENOMIC DNA]</scope>
    <source>
        <strain evidence="6 7">CGMCC 1.8012</strain>
    </source>
</reference>
<dbReference type="AlphaFoldDB" id="A0A5C4R9P4"/>
<proteinExistence type="inferred from homology"/>
<evidence type="ECO:0000313" key="7">
    <source>
        <dbReference type="Proteomes" id="UP000304880"/>
    </source>
</evidence>
<dbReference type="Proteomes" id="UP000304880">
    <property type="component" value="Unassembled WGS sequence"/>
</dbReference>
<keyword evidence="7" id="KW-1185">Reference proteome</keyword>
<dbReference type="EMBL" id="VDDC01000009">
    <property type="protein sequence ID" value="TNH40371.1"/>
    <property type="molecule type" value="Genomic_DNA"/>
</dbReference>
<dbReference type="SUPFAM" id="SSF46785">
    <property type="entry name" value="Winged helix' DNA-binding domain"/>
    <property type="match status" value="1"/>
</dbReference>
<dbReference type="InterPro" id="IPR000847">
    <property type="entry name" value="LysR_HTH_N"/>
</dbReference>
<dbReference type="PANTHER" id="PTHR30537">
    <property type="entry name" value="HTH-TYPE TRANSCRIPTIONAL REGULATOR"/>
    <property type="match status" value="1"/>
</dbReference>
<dbReference type="SUPFAM" id="SSF53850">
    <property type="entry name" value="Periplasmic binding protein-like II"/>
    <property type="match status" value="1"/>
</dbReference>
<evidence type="ECO:0000256" key="4">
    <source>
        <dbReference type="ARBA" id="ARBA00023163"/>
    </source>
</evidence>
<feature type="domain" description="HTH lysR-type" evidence="5">
    <location>
        <begin position="35"/>
        <end position="92"/>
    </location>
</feature>
<keyword evidence="4" id="KW-0804">Transcription</keyword>
<keyword evidence="3" id="KW-0238">DNA-binding</keyword>
<dbReference type="InterPro" id="IPR058163">
    <property type="entry name" value="LysR-type_TF_proteobact-type"/>
</dbReference>
<sequence length="327" mass="35136">MTTDDGPSRRCVAVLSFVPYAHPDAGPSGGSGHMTDLKALRSFVAIIDEGSFAAAARRMGISKSMCSKMIADLEADLGTRLLTRTTRAVTPTAAGLGFHAQVADILSRLDAAFEDVRAASSRPSGPLKLGVPVQYTLKVFQPHLMRFMDEHPDIQLDVVLDDSRSDMTRDGFDAVIRIGTLEDSSLHARRLHDANIMLVASPDYVARHGSPQRPADLRDHQCLHYTNLKGPGTWPLRSGTEVVYQKITPAFSSNNGELLRALAVGGKGIALAPEFQVADDLARGLLVPVLADHALPGVPIHVVYSSRKLVTAALAAFLDFVGRLDLA</sequence>
<comment type="similarity">
    <text evidence="1">Belongs to the LysR transcriptional regulatory family.</text>
</comment>
<gene>
    <name evidence="6" type="ORF">FHD67_05745</name>
</gene>
<name>A0A5C4R9P4_9RHOB</name>
<comment type="caution">
    <text evidence="6">The sequence shown here is derived from an EMBL/GenBank/DDBJ whole genome shotgun (WGS) entry which is preliminary data.</text>
</comment>
<dbReference type="Gene3D" id="3.40.190.290">
    <property type="match status" value="1"/>
</dbReference>
<dbReference type="FunFam" id="1.10.10.10:FF:000001">
    <property type="entry name" value="LysR family transcriptional regulator"/>
    <property type="match status" value="1"/>
</dbReference>
<protein>
    <submittedName>
        <fullName evidence="6">LysR family transcriptional regulator</fullName>
    </submittedName>
</protein>
<dbReference type="GO" id="GO:0003677">
    <property type="term" value="F:DNA binding"/>
    <property type="evidence" value="ECO:0007669"/>
    <property type="project" value="UniProtKB-KW"/>
</dbReference>